<comment type="caution">
    <text evidence="10">The sequence shown here is derived from an EMBL/GenBank/DDBJ whole genome shotgun (WGS) entry which is preliminary data.</text>
</comment>
<protein>
    <submittedName>
        <fullName evidence="10">Precorrin-3B methylase</fullName>
    </submittedName>
</protein>
<dbReference type="InterPro" id="IPR021744">
    <property type="entry name" value="CbiG_N"/>
</dbReference>
<dbReference type="Pfam" id="PF11760">
    <property type="entry name" value="CbiG_N"/>
    <property type="match status" value="1"/>
</dbReference>
<dbReference type="Gene3D" id="3.30.950.10">
    <property type="entry name" value="Methyltransferase, Cobalt-precorrin-4 Transmethylase, Domain 2"/>
    <property type="match status" value="1"/>
</dbReference>
<keyword evidence="4" id="KW-0808">Transferase</keyword>
<evidence type="ECO:0000313" key="11">
    <source>
        <dbReference type="Proteomes" id="UP000004848"/>
    </source>
</evidence>
<dbReference type="EMBL" id="AAUW01000005">
    <property type="protein sequence ID" value="EAV44824.1"/>
    <property type="molecule type" value="Genomic_DNA"/>
</dbReference>
<dbReference type="Gene3D" id="3.30.420.180">
    <property type="entry name" value="CobE/GbiG C-terminal domain"/>
    <property type="match status" value="1"/>
</dbReference>
<evidence type="ECO:0000259" key="9">
    <source>
        <dbReference type="Pfam" id="PF11760"/>
    </source>
</evidence>
<evidence type="ECO:0000256" key="3">
    <source>
        <dbReference type="ARBA" id="ARBA00022603"/>
    </source>
</evidence>
<evidence type="ECO:0000313" key="10">
    <source>
        <dbReference type="EMBL" id="EAV44824.1"/>
    </source>
</evidence>
<dbReference type="SUPFAM" id="SSF159672">
    <property type="entry name" value="CbiG N-terminal domain-like"/>
    <property type="match status" value="1"/>
</dbReference>
<dbReference type="InterPro" id="IPR035996">
    <property type="entry name" value="4pyrrol_Methylase_sf"/>
</dbReference>
<proteinExistence type="predicted"/>
<dbReference type="GO" id="GO:0009236">
    <property type="term" value="P:cobalamin biosynthetic process"/>
    <property type="evidence" value="ECO:0007669"/>
    <property type="project" value="UniProtKB-UniPathway"/>
</dbReference>
<evidence type="ECO:0000259" key="7">
    <source>
        <dbReference type="Pfam" id="PF00590"/>
    </source>
</evidence>
<dbReference type="SUPFAM" id="SSF159664">
    <property type="entry name" value="CobE/GbiG C-terminal domain-like"/>
    <property type="match status" value="1"/>
</dbReference>
<dbReference type="InterPro" id="IPR038029">
    <property type="entry name" value="GbiG_N_sf"/>
</dbReference>
<dbReference type="InterPro" id="IPR036518">
    <property type="entry name" value="CobE/GbiG_C_sf"/>
</dbReference>
<organism evidence="10 11">
    <name type="scientific">Roseibium aggregatum (strain ATCC 25650 / DSM 13394 / JCM 20685 / NBRC 16684 / NCIMB 2208 / IAM 12614 / B1)</name>
    <name type="common">Stappia aggregata</name>
    <dbReference type="NCBI Taxonomy" id="384765"/>
    <lineage>
        <taxon>Bacteria</taxon>
        <taxon>Pseudomonadati</taxon>
        <taxon>Pseudomonadota</taxon>
        <taxon>Alphaproteobacteria</taxon>
        <taxon>Hyphomicrobiales</taxon>
        <taxon>Stappiaceae</taxon>
        <taxon>Roseibium</taxon>
    </lineage>
</organism>
<dbReference type="GeneID" id="68846179"/>
<dbReference type="GO" id="GO:0008168">
    <property type="term" value="F:methyltransferase activity"/>
    <property type="evidence" value="ECO:0007669"/>
    <property type="project" value="UniProtKB-KW"/>
</dbReference>
<keyword evidence="2" id="KW-0169">Cobalamin biosynthesis</keyword>
<gene>
    <name evidence="10" type="ORF">SIAM614_08088</name>
</gene>
<dbReference type="eggNOG" id="COG1010">
    <property type="taxonomic scope" value="Bacteria"/>
</dbReference>
<dbReference type="InterPro" id="IPR051810">
    <property type="entry name" value="Precorrin_MeTrfase"/>
</dbReference>
<dbReference type="InterPro" id="IPR014776">
    <property type="entry name" value="4pyrrole_Mease_sub2"/>
</dbReference>
<feature type="domain" description="CobE/GbiG C-terminal" evidence="8">
    <location>
        <begin position="210"/>
        <end position="329"/>
    </location>
</feature>
<keyword evidence="3 10" id="KW-0489">Methyltransferase</keyword>
<dbReference type="InterPro" id="IPR006363">
    <property type="entry name" value="Cbl_synth_CobJ/CibH_dom"/>
</dbReference>
<dbReference type="eggNOG" id="COG2073">
    <property type="taxonomic scope" value="Bacteria"/>
</dbReference>
<evidence type="ECO:0000256" key="1">
    <source>
        <dbReference type="ARBA" id="ARBA00004953"/>
    </source>
</evidence>
<name>A0NRP3_ROSAI</name>
<dbReference type="NCBIfam" id="TIGR01466">
    <property type="entry name" value="cobJ_cbiH"/>
    <property type="match status" value="1"/>
</dbReference>
<dbReference type="RefSeq" id="WP_006933823.1">
    <property type="nucleotide sequence ID" value="NZ_AAUW01000005.1"/>
</dbReference>
<dbReference type="OrthoDB" id="9772960at2"/>
<feature type="domain" description="Tetrapyrrole methylase" evidence="7">
    <location>
        <begin position="347"/>
        <end position="561"/>
    </location>
</feature>
<reference evidence="10 11" key="1">
    <citation type="submission" date="2006-05" db="EMBL/GenBank/DDBJ databases">
        <authorList>
            <person name="King G."/>
            <person name="Ferriera S."/>
            <person name="Johnson J."/>
            <person name="Kravitz S."/>
            <person name="Beeson K."/>
            <person name="Sutton G."/>
            <person name="Rogers Y.-H."/>
            <person name="Friedman R."/>
            <person name="Frazier M."/>
            <person name="Venter J.C."/>
        </authorList>
    </citation>
    <scope>NUCLEOTIDE SEQUENCE [LARGE SCALE GENOMIC DNA]</scope>
    <source>
        <strain evidence="11">ATCC 25650 / DSM 13394 / JCM 20685 / NBRC 16684 / NCIMB 2208 / IAM 12614 / B1</strain>
    </source>
</reference>
<evidence type="ECO:0000256" key="6">
    <source>
        <dbReference type="SAM" id="MobiDB-lite"/>
    </source>
</evidence>
<dbReference type="InterPro" id="IPR014777">
    <property type="entry name" value="4pyrrole_Mease_sub1"/>
</dbReference>
<dbReference type="Gene3D" id="3.40.1010.10">
    <property type="entry name" value="Cobalt-precorrin-4 Transmethylase, Domain 1"/>
    <property type="match status" value="1"/>
</dbReference>
<dbReference type="Proteomes" id="UP000004848">
    <property type="component" value="Unassembled WGS sequence"/>
</dbReference>
<comment type="pathway">
    <text evidence="1">Cofactor biosynthesis; adenosylcobalamin biosynthesis.</text>
</comment>
<dbReference type="Gene3D" id="3.40.50.11220">
    <property type="match status" value="1"/>
</dbReference>
<feature type="compositionally biased region" description="Low complexity" evidence="6">
    <location>
        <begin position="607"/>
        <end position="623"/>
    </location>
</feature>
<dbReference type="PANTHER" id="PTHR47036:SF1">
    <property type="entry name" value="COBALT-FACTOR III C(17)-METHYLTRANSFERASE-RELATED"/>
    <property type="match status" value="1"/>
</dbReference>
<dbReference type="Pfam" id="PF01890">
    <property type="entry name" value="CbiG_C"/>
    <property type="match status" value="1"/>
</dbReference>
<evidence type="ECO:0000259" key="8">
    <source>
        <dbReference type="Pfam" id="PF01890"/>
    </source>
</evidence>
<dbReference type="UniPathway" id="UPA00148"/>
<evidence type="ECO:0000256" key="4">
    <source>
        <dbReference type="ARBA" id="ARBA00022679"/>
    </source>
</evidence>
<feature type="region of interest" description="Disordered" evidence="6">
    <location>
        <begin position="604"/>
        <end position="642"/>
    </location>
</feature>
<dbReference type="PANTHER" id="PTHR47036">
    <property type="entry name" value="COBALT-FACTOR III C(17)-METHYLTRANSFERASE-RELATED"/>
    <property type="match status" value="1"/>
</dbReference>
<feature type="domain" description="Cobalamin synthesis G N-terminal" evidence="9">
    <location>
        <begin position="50"/>
        <end position="129"/>
    </location>
</feature>
<dbReference type="AlphaFoldDB" id="A0NRP3"/>
<evidence type="ECO:0000256" key="2">
    <source>
        <dbReference type="ARBA" id="ARBA00022573"/>
    </source>
</evidence>
<dbReference type="InterPro" id="IPR002750">
    <property type="entry name" value="CobE/GbiG_C"/>
</dbReference>
<dbReference type="SUPFAM" id="SSF53790">
    <property type="entry name" value="Tetrapyrrole methylase"/>
    <property type="match status" value="1"/>
</dbReference>
<evidence type="ECO:0000256" key="5">
    <source>
        <dbReference type="ARBA" id="ARBA00022691"/>
    </source>
</evidence>
<keyword evidence="5" id="KW-0949">S-adenosyl-L-methionine</keyword>
<accession>A0NRP3</accession>
<sequence>MDASPILLVLNQAGLAAAEVIARRFSTARIHGLAGRVPTADTQFNETIDHIRLLFQAGHPIVGFCASGILIRALAPVLSDKTTEPPVIAVSEDGKSVVPLLGGHRGANELAKLLASALGGHAAITTAGDTKLGVALDAPPRGWRLANPEDAKPVMAELLSGAPVRLEGRADWLKEAKLQQTDDAAITLSATEQPEEAGPTRLVYHPQRYAVGVGCARGCDAAELIELVETELAGANIAKGAVACVTTIDLKADEAAVNALAVHLDVPLRVFSAEELQRETPRLKNPSPVVFKEVGCYGVSEGAALAASGAFGTLKVEKQKTDNATCAIARSPKWIDSDAVGRARGHLSVIGIGPGKDDWRTPEATKLLAEATDVVGYSLYLDIVEQHITGKTHHNFPLGAEEDRVRFALEEAGKGKNVALISSGDAGIYAMGSLVYELLHRNEEYGGVSDAAKRVSVTNAPGISALQACSARIGAPLGHDFCAISLSDLLTPWEAIEKRLHAAAEGDFVIAFYNPVSKRRRTQLAAAKEILLEHRSAATPVILGVNLGRPEETIRVTSLHALSVDDVDMLTTVLVGSTNTRTVMRGDGKPFVYTPRGYAKRIDAPKAAETNSTPAPAAAAPSSRTEDETTDISDILETEDKA</sequence>
<dbReference type="CDD" id="cd11646">
    <property type="entry name" value="Precorrin_3B_C17_MT"/>
    <property type="match status" value="1"/>
</dbReference>
<feature type="compositionally biased region" description="Acidic residues" evidence="6">
    <location>
        <begin position="628"/>
        <end position="642"/>
    </location>
</feature>
<dbReference type="GO" id="GO:0032259">
    <property type="term" value="P:methylation"/>
    <property type="evidence" value="ECO:0007669"/>
    <property type="project" value="UniProtKB-KW"/>
</dbReference>
<dbReference type="Pfam" id="PF00590">
    <property type="entry name" value="TP_methylase"/>
    <property type="match status" value="1"/>
</dbReference>
<dbReference type="InterPro" id="IPR000878">
    <property type="entry name" value="4pyrrol_Mease"/>
</dbReference>